<dbReference type="PROSITE" id="PS50943">
    <property type="entry name" value="HTH_CROC1"/>
    <property type="match status" value="1"/>
</dbReference>
<dbReference type="Proteomes" id="UP001183682">
    <property type="component" value="Unassembled WGS sequence"/>
</dbReference>
<dbReference type="InterPro" id="IPR001387">
    <property type="entry name" value="Cro/C1-type_HTH"/>
</dbReference>
<organism evidence="4 8">
    <name type="scientific">Enterococcus gallinarum</name>
    <dbReference type="NCBI Taxonomy" id="1353"/>
    <lineage>
        <taxon>Bacteria</taxon>
        <taxon>Bacillati</taxon>
        <taxon>Bacillota</taxon>
        <taxon>Bacilli</taxon>
        <taxon>Lactobacillales</taxon>
        <taxon>Enterococcaceae</taxon>
        <taxon>Enterococcus</taxon>
    </lineage>
</organism>
<reference evidence="3 9" key="4">
    <citation type="submission" date="2023-06" db="EMBL/GenBank/DDBJ databases">
        <title>Acute promotion of culturable opportunistic pathogens and persistent increase of antibiotic resistance following antibiotic exposure in mouse gut microbiota.</title>
        <authorList>
            <person name="Li L."/>
            <person name="Wang B."/>
            <person name="Sun Y."/>
            <person name="Wang M."/>
            <person name="Xu H."/>
        </authorList>
    </citation>
    <scope>NUCLEOTIDE SEQUENCE [LARGE SCALE GENOMIC DNA]</scope>
    <source>
        <strain evidence="3 9">CRI2_2</strain>
    </source>
</reference>
<reference evidence="4" key="3">
    <citation type="submission" date="2023-03" db="EMBL/GenBank/DDBJ databases">
        <authorList>
            <person name="Shen W."/>
            <person name="Cai J."/>
        </authorList>
    </citation>
    <scope>NUCLEOTIDE SEQUENCE</scope>
    <source>
        <strain evidence="4">K69-2</strain>
    </source>
</reference>
<dbReference type="PANTHER" id="PTHR37038">
    <property type="entry name" value="TRANSCRIPTIONAL REGULATOR-RELATED"/>
    <property type="match status" value="1"/>
</dbReference>
<evidence type="ECO:0000313" key="5">
    <source>
        <dbReference type="EMBL" id="QOG27992.1"/>
    </source>
</evidence>
<name>A0A2K3QZQ9_ENTGA</name>
<dbReference type="Gene3D" id="1.25.40.10">
    <property type="entry name" value="Tetratricopeptide repeat domain"/>
    <property type="match status" value="1"/>
</dbReference>
<dbReference type="InterPro" id="IPR010057">
    <property type="entry name" value="Transcription_activator_Rgg_C"/>
</dbReference>
<dbReference type="EMBL" id="JABXJK010000089">
    <property type="protein sequence ID" value="MBA0974247.1"/>
    <property type="molecule type" value="Genomic_DNA"/>
</dbReference>
<evidence type="ECO:0000313" key="2">
    <source>
        <dbReference type="EMBL" id="MBA0974247.1"/>
    </source>
</evidence>
<dbReference type="CDD" id="cd00093">
    <property type="entry name" value="HTH_XRE"/>
    <property type="match status" value="1"/>
</dbReference>
<evidence type="ECO:0000313" key="4">
    <source>
        <dbReference type="EMBL" id="MDT2688900.1"/>
    </source>
</evidence>
<feature type="domain" description="HTH cro/C1-type" evidence="1">
    <location>
        <begin position="7"/>
        <end position="60"/>
    </location>
</feature>
<dbReference type="SUPFAM" id="SSF47413">
    <property type="entry name" value="lambda repressor-like DNA-binding domains"/>
    <property type="match status" value="1"/>
</dbReference>
<accession>A0A2K3QZQ9</accession>
<evidence type="ECO:0000313" key="9">
    <source>
        <dbReference type="Proteomes" id="UP001241571"/>
    </source>
</evidence>
<dbReference type="GeneID" id="93224798"/>
<dbReference type="EMBL" id="JASUBT010000002">
    <property type="protein sequence ID" value="MDL4934714.1"/>
    <property type="molecule type" value="Genomic_DNA"/>
</dbReference>
<dbReference type="Pfam" id="PF21259">
    <property type="entry name" value="Rgg_C"/>
    <property type="match status" value="1"/>
</dbReference>
<dbReference type="NCBIfam" id="TIGR01716">
    <property type="entry name" value="RGG_Cterm"/>
    <property type="match status" value="1"/>
</dbReference>
<dbReference type="AlphaFoldDB" id="A0A2K3QZQ9"/>
<protein>
    <submittedName>
        <fullName evidence="4">Helix-turn-helix domain-containing protein</fullName>
    </submittedName>
</protein>
<dbReference type="InterPro" id="IPR010982">
    <property type="entry name" value="Lambda_DNA-bd_dom_sf"/>
</dbReference>
<evidence type="ECO:0000313" key="7">
    <source>
        <dbReference type="Proteomes" id="UP000571857"/>
    </source>
</evidence>
<evidence type="ECO:0000259" key="1">
    <source>
        <dbReference type="PROSITE" id="PS50943"/>
    </source>
</evidence>
<evidence type="ECO:0000313" key="8">
    <source>
        <dbReference type="Proteomes" id="UP001183682"/>
    </source>
</evidence>
<dbReference type="Proteomes" id="UP000516696">
    <property type="component" value="Chromosome"/>
</dbReference>
<evidence type="ECO:0000313" key="3">
    <source>
        <dbReference type="EMBL" id="MDL4934714.1"/>
    </source>
</evidence>
<dbReference type="InterPro" id="IPR011990">
    <property type="entry name" value="TPR-like_helical_dom_sf"/>
</dbReference>
<proteinExistence type="predicted"/>
<evidence type="ECO:0000313" key="6">
    <source>
        <dbReference type="Proteomes" id="UP000516696"/>
    </source>
</evidence>
<reference evidence="5 6" key="1">
    <citation type="submission" date="2020-03" db="EMBL/GenBank/DDBJ databases">
        <title>Characterization of ganglioside-mimicking enterococci.</title>
        <authorList>
            <person name="Patry R.T."/>
            <person name="Nothaft H."/>
            <person name="Bridger R."/>
            <person name="Shajahan A."/>
            <person name="Huynh S."/>
            <person name="Sanchez S."/>
            <person name="Azadi P."/>
            <person name="Cooper K."/>
            <person name="Miller W.G."/>
            <person name="Parker C.T."/>
            <person name="Wells L."/>
            <person name="Szymanski C.M."/>
        </authorList>
    </citation>
    <scope>NUCLEOTIDE SEQUENCE [LARGE SCALE GENOMIC DNA]</scope>
    <source>
        <strain evidence="5 6">EGM181</strain>
    </source>
</reference>
<dbReference type="Pfam" id="PF01381">
    <property type="entry name" value="HTH_3"/>
    <property type="match status" value="1"/>
</dbReference>
<dbReference type="Proteomes" id="UP000571857">
    <property type="component" value="Unassembled WGS sequence"/>
</dbReference>
<dbReference type="SMART" id="SM00530">
    <property type="entry name" value="HTH_XRE"/>
    <property type="match status" value="1"/>
</dbReference>
<dbReference type="InterPro" id="IPR053163">
    <property type="entry name" value="HTH-type_regulator_Rgg"/>
</dbReference>
<dbReference type="PANTHER" id="PTHR37038:SF12">
    <property type="entry name" value="TRANSCRIPTIONAL REGULATOR"/>
    <property type="match status" value="1"/>
</dbReference>
<dbReference type="EMBL" id="CP050485">
    <property type="protein sequence ID" value="QOG27992.1"/>
    <property type="molecule type" value="Genomic_DNA"/>
</dbReference>
<sequence>MEANLLLKKLRTERNLSQRKLAADISERSTLATFEQKGHRIAFDILYKYLDRLNVTLEEFEYHLTNNQLNEKKQLSKQFHNAYYQHDYDQLAILIDESKTTYQETQDFFYYLLYSQYYLILKKKGFLHTIDETEKIEAAIKSYLDKIETWGKFEITIFANLMFLFTDEYILFQIEQLNKQEFYNNLLSLNYHIYSKLLTNAAFLFIDRNQIDHLKQILFYMTKNIPLDNDRIRLMIRYFEGIIAIFHGEIETGKQTITKAIEILHFLGQSAYAAELSELATNVLLTVAPSEEPFL</sequence>
<gene>
    <name evidence="5" type="ORF">EGM181_12340</name>
    <name evidence="2" type="ORF">HWH42_16905</name>
    <name evidence="4" type="ORF">P7E30_01610</name>
    <name evidence="3" type="ORF">QRX88_03140</name>
</gene>
<dbReference type="RefSeq" id="WP_103299493.1">
    <property type="nucleotide sequence ID" value="NZ_CAKOCH010000002.1"/>
</dbReference>
<dbReference type="EMBL" id="JARPZN010000001">
    <property type="protein sequence ID" value="MDT2688900.1"/>
    <property type="molecule type" value="Genomic_DNA"/>
</dbReference>
<dbReference type="Proteomes" id="UP001241571">
    <property type="component" value="Unassembled WGS sequence"/>
</dbReference>
<reference evidence="2 7" key="2">
    <citation type="submission" date="2020-06" db="EMBL/GenBank/DDBJ databases">
        <title>Crossreactivity between MHC class I-restricted antigens from cancer cells and an enterococcal bacteriophage.</title>
        <authorList>
            <person name="Fluckiger A."/>
            <person name="Daillere R."/>
            <person name="Sassi M."/>
            <person name="Cattoir V."/>
            <person name="Kroemer G."/>
            <person name="Zitvogel L."/>
        </authorList>
    </citation>
    <scope>NUCLEOTIDE SEQUENCE [LARGE SCALE GENOMIC DNA]</scope>
    <source>
        <strain evidence="2 7">EG4</strain>
    </source>
</reference>
<dbReference type="GO" id="GO:0003677">
    <property type="term" value="F:DNA binding"/>
    <property type="evidence" value="ECO:0007669"/>
    <property type="project" value="InterPro"/>
</dbReference>